<evidence type="ECO:0000313" key="2">
    <source>
        <dbReference type="Proteomes" id="UP000324383"/>
    </source>
</evidence>
<dbReference type="Proteomes" id="UP000324383">
    <property type="component" value="Unassembled WGS sequence"/>
</dbReference>
<gene>
    <name evidence="1" type="ORF">FNJ60_00435</name>
</gene>
<dbReference type="RefSeq" id="WP_148730129.1">
    <property type="nucleotide sequence ID" value="NZ_VKLW01000001.1"/>
</dbReference>
<keyword evidence="2" id="KW-1185">Reference proteome</keyword>
<proteinExistence type="predicted"/>
<comment type="caution">
    <text evidence="1">The sequence shown here is derived from an EMBL/GenBank/DDBJ whole genome shotgun (WGS) entry which is preliminary data.</text>
</comment>
<accession>A0A5D3EHI2</accession>
<sequence>MNEINEYITKRYDRWLDYAEYHCSHAGIPDEANDVLNEVLCSLLTKDPTFIARLLHSKKNGYTELDFFVLRMIKLNACSPTSPYQSKYKGIPTDENVDYSRIELADEDEEQFDRAGDILDKVHLIRNILDSINLSPLARRVFQYRFFEGGDFKEWPGKEDMRDLYEIYNKVQSFIRQKIQGESIF</sequence>
<dbReference type="AlphaFoldDB" id="A0A5D3EHI2"/>
<evidence type="ECO:0000313" key="1">
    <source>
        <dbReference type="EMBL" id="TYK35614.1"/>
    </source>
</evidence>
<dbReference type="EMBL" id="VKLW01000001">
    <property type="protein sequence ID" value="TYK35614.1"/>
    <property type="molecule type" value="Genomic_DNA"/>
</dbReference>
<name>A0A5D3EHI2_9BACE</name>
<reference evidence="1 2" key="1">
    <citation type="submission" date="2019-07" db="EMBL/GenBank/DDBJ databases">
        <title>Draft Genome Sequences of Bacteroides pyogenes Strains Isolated from the Uterus Holstein Dairy Cows with Metritis.</title>
        <authorList>
            <person name="Cunha F."/>
            <person name="Galvao K.N."/>
            <person name="Jeon S.J."/>
            <person name="Jeong K.C."/>
        </authorList>
    </citation>
    <scope>NUCLEOTIDE SEQUENCE [LARGE SCALE GENOMIC DNA]</scope>
    <source>
        <strain evidence="1 2">KG-31</strain>
    </source>
</reference>
<protein>
    <submittedName>
        <fullName evidence="1">Uncharacterized protein</fullName>
    </submittedName>
</protein>
<organism evidence="1 2">
    <name type="scientific">Bacteroides pyogenes</name>
    <dbReference type="NCBI Taxonomy" id="310300"/>
    <lineage>
        <taxon>Bacteria</taxon>
        <taxon>Pseudomonadati</taxon>
        <taxon>Bacteroidota</taxon>
        <taxon>Bacteroidia</taxon>
        <taxon>Bacteroidales</taxon>
        <taxon>Bacteroidaceae</taxon>
        <taxon>Bacteroides</taxon>
    </lineage>
</organism>